<evidence type="ECO:0000313" key="1">
    <source>
        <dbReference type="EMBL" id="CEA02111.1"/>
    </source>
</evidence>
<dbReference type="RefSeq" id="WP_052508677.1">
    <property type="nucleotide sequence ID" value="NZ_LK391969.1"/>
</dbReference>
<protein>
    <recommendedName>
        <fullName evidence="2">DUF2892 domain-containing protein</fullName>
    </recommendedName>
</protein>
<dbReference type="AlphaFoldDB" id="A0A078MBP5"/>
<organism evidence="1">
    <name type="scientific">Pseudomonas saudimassiliensis</name>
    <dbReference type="NCBI Taxonomy" id="1461581"/>
    <lineage>
        <taxon>Bacteria</taxon>
        <taxon>Pseudomonadati</taxon>
        <taxon>Pseudomonadota</taxon>
        <taxon>Gammaproteobacteria</taxon>
        <taxon>Pseudomonadales</taxon>
        <taxon>Pseudomonadaceae</taxon>
        <taxon>Pseudomonas</taxon>
    </lineage>
</organism>
<dbReference type="EMBL" id="LM997413">
    <property type="protein sequence ID" value="CEA02111.1"/>
    <property type="molecule type" value="Genomic_DNA"/>
</dbReference>
<gene>
    <name evidence="1" type="ORF">BN1049_00647</name>
</gene>
<dbReference type="EMBL" id="LK391969">
    <property type="protein sequence ID" value="CEF25734.1"/>
    <property type="molecule type" value="Genomic_DNA"/>
</dbReference>
<dbReference type="PATRIC" id="fig|1461581.3.peg.635"/>
<name>A0A078MBP5_9PSED</name>
<proteinExistence type="predicted"/>
<evidence type="ECO:0008006" key="2">
    <source>
        <dbReference type="Google" id="ProtNLM"/>
    </source>
</evidence>
<sequence>MNRLLRELTHKPATTNVTAMEKWLSIGGGLLLIGKGLTRPGPMRLINLALGAAAVYRGARGYSPTKQRLRKVRAQRITPPSLPPR</sequence>
<accession>A0A078MBP5</accession>
<reference evidence="1" key="1">
    <citation type="submission" date="2014-07" db="EMBL/GenBank/DDBJ databases">
        <authorList>
            <person name="Urmite Genomes Urmite Genomes"/>
        </authorList>
    </citation>
    <scope>NUCLEOTIDE SEQUENCE</scope>
    <source>
        <strain evidence="1">12M76_air</strain>
    </source>
</reference>